<dbReference type="STRING" id="1548547.BA177_17535"/>
<organism evidence="3 4">
    <name type="scientific">Woeseia oceani</name>
    <dbReference type="NCBI Taxonomy" id="1548547"/>
    <lineage>
        <taxon>Bacteria</taxon>
        <taxon>Pseudomonadati</taxon>
        <taxon>Pseudomonadota</taxon>
        <taxon>Gammaproteobacteria</taxon>
        <taxon>Woeseiales</taxon>
        <taxon>Woeseiaceae</taxon>
        <taxon>Woeseia</taxon>
    </lineage>
</organism>
<evidence type="ECO:0000256" key="1">
    <source>
        <dbReference type="SAM" id="Phobius"/>
    </source>
</evidence>
<dbReference type="EMBL" id="CP016268">
    <property type="protein sequence ID" value="ANO52752.1"/>
    <property type="molecule type" value="Genomic_DNA"/>
</dbReference>
<reference evidence="3 4" key="1">
    <citation type="submission" date="2016-06" db="EMBL/GenBank/DDBJ databases">
        <title>Complete genome sequence of a deep-branching marine Gamma Proteobacterium Woeseia oceani type strain XK5.</title>
        <authorList>
            <person name="Mu D."/>
            <person name="Du Z."/>
        </authorList>
    </citation>
    <scope>NUCLEOTIDE SEQUENCE [LARGE SCALE GENOMIC DNA]</scope>
    <source>
        <strain evidence="3 4">XK5</strain>
    </source>
</reference>
<evidence type="ECO:0008006" key="5">
    <source>
        <dbReference type="Google" id="ProtNLM"/>
    </source>
</evidence>
<proteinExistence type="predicted"/>
<gene>
    <name evidence="3" type="ORF">BA177_17535</name>
</gene>
<keyword evidence="1" id="KW-1133">Transmembrane helix</keyword>
<dbReference type="Proteomes" id="UP000092695">
    <property type="component" value="Chromosome"/>
</dbReference>
<dbReference type="RefSeq" id="WP_068618382.1">
    <property type="nucleotide sequence ID" value="NZ_CP016268.1"/>
</dbReference>
<name>A0A193LJR3_9GAMM</name>
<feature type="transmembrane region" description="Helical" evidence="1">
    <location>
        <begin position="353"/>
        <end position="375"/>
    </location>
</feature>
<keyword evidence="1" id="KW-0812">Transmembrane</keyword>
<evidence type="ECO:0000256" key="2">
    <source>
        <dbReference type="SAM" id="SignalP"/>
    </source>
</evidence>
<keyword evidence="4" id="KW-1185">Reference proteome</keyword>
<protein>
    <recommendedName>
        <fullName evidence="5">SH3b domain-containing protein</fullName>
    </recommendedName>
</protein>
<keyword evidence="2" id="KW-0732">Signal</keyword>
<sequence length="453" mass="48888">MCRRLGVVLAVLATPNTCAAAAAPMLLPVGTNAVLPWSFHPAWFVLLPLLLTGAVWAGCAWKRALSEDPDRLRRAGLRELKHLLARVRRCRTGPAPVHLHAWLRAAARTWNVGDAAPTCDQLADALRACNTETGLAQQWCDLWCTTERSVFAAEQRTPSNWIDRATLAATAVRLPPRTHWYPNRISHWLPVTLVVVIFIVSVPALSLAGSAEGSTDNSEPTKATPAVNQETTAYAAQQALTSAWNDWAAHYNIAIAAMQAGDPGNALGHATAAFVQQPGSRVVRNNLRNILLQVETADPVLHRLLSGSSVQRLPVLASPAVWQRVALLASLMLAAGLSLVVITLYRPTRRRQILLAGCGIGMTGVVILGVAVMSWKAYGSLNKPTAAIAVQSVNLSPAPTDLVPEEETIPVQPGNIVIRTGRDFLGWQQVEHGRDQGWVRHIALLPLYASDGP</sequence>
<feature type="chain" id="PRO_5008260351" description="SH3b domain-containing protein" evidence="2">
    <location>
        <begin position="20"/>
        <end position="453"/>
    </location>
</feature>
<feature type="transmembrane region" description="Helical" evidence="1">
    <location>
        <begin position="44"/>
        <end position="64"/>
    </location>
</feature>
<dbReference type="OrthoDB" id="7054555at2"/>
<keyword evidence="1" id="KW-0472">Membrane</keyword>
<feature type="signal peptide" evidence="2">
    <location>
        <begin position="1"/>
        <end position="19"/>
    </location>
</feature>
<feature type="transmembrane region" description="Helical" evidence="1">
    <location>
        <begin position="325"/>
        <end position="346"/>
    </location>
</feature>
<evidence type="ECO:0000313" key="4">
    <source>
        <dbReference type="Proteomes" id="UP000092695"/>
    </source>
</evidence>
<evidence type="ECO:0000313" key="3">
    <source>
        <dbReference type="EMBL" id="ANO52752.1"/>
    </source>
</evidence>
<accession>A0A193LJR3</accession>
<feature type="transmembrane region" description="Helical" evidence="1">
    <location>
        <begin position="187"/>
        <end position="208"/>
    </location>
</feature>
<dbReference type="KEGG" id="woc:BA177_17535"/>
<dbReference type="AlphaFoldDB" id="A0A193LJR3"/>